<organism evidence="1 2">
    <name type="scientific">Penicillium italicum</name>
    <name type="common">Blue mold</name>
    <dbReference type="NCBI Taxonomy" id="40296"/>
    <lineage>
        <taxon>Eukaryota</taxon>
        <taxon>Fungi</taxon>
        <taxon>Dikarya</taxon>
        <taxon>Ascomycota</taxon>
        <taxon>Pezizomycotina</taxon>
        <taxon>Eurotiomycetes</taxon>
        <taxon>Eurotiomycetidae</taxon>
        <taxon>Eurotiales</taxon>
        <taxon>Aspergillaceae</taxon>
        <taxon>Penicillium</taxon>
    </lineage>
</organism>
<dbReference type="Proteomes" id="UP000030104">
    <property type="component" value="Unassembled WGS sequence"/>
</dbReference>
<dbReference type="HOGENOM" id="CLU_3143576_0_0_1"/>
<dbReference type="EMBL" id="JQGA01000367">
    <property type="protein sequence ID" value="KGO76026.1"/>
    <property type="molecule type" value="Genomic_DNA"/>
</dbReference>
<reference evidence="1 2" key="1">
    <citation type="journal article" date="2015" name="Mol. Plant Microbe Interact.">
        <title>Genome, transcriptome, and functional analyses of Penicillium expansum provide new insights into secondary metabolism and pathogenicity.</title>
        <authorList>
            <person name="Ballester A.R."/>
            <person name="Marcet-Houben M."/>
            <person name="Levin E."/>
            <person name="Sela N."/>
            <person name="Selma-Lazaro C."/>
            <person name="Carmona L."/>
            <person name="Wisniewski M."/>
            <person name="Droby S."/>
            <person name="Gonzalez-Candelas L."/>
            <person name="Gabaldon T."/>
        </authorList>
    </citation>
    <scope>NUCLEOTIDE SEQUENCE [LARGE SCALE GENOMIC DNA]</scope>
    <source>
        <strain evidence="1 2">PHI-1</strain>
    </source>
</reference>
<accession>A0A0A2LA24</accession>
<comment type="caution">
    <text evidence="1">The sequence shown here is derived from an EMBL/GenBank/DDBJ whole genome shotgun (WGS) entry which is preliminary data.</text>
</comment>
<keyword evidence="2" id="KW-1185">Reference proteome</keyword>
<dbReference type="AlphaFoldDB" id="A0A0A2LA24"/>
<name>A0A0A2LA24_PENIT</name>
<proteinExistence type="predicted"/>
<evidence type="ECO:0000313" key="2">
    <source>
        <dbReference type="Proteomes" id="UP000030104"/>
    </source>
</evidence>
<sequence>MWRPVLANYVGCNDSEEARTNRLIINGTRCYNVATRQETFKFGIEPCTW</sequence>
<protein>
    <submittedName>
        <fullName evidence="1">Uncharacterized protein</fullName>
    </submittedName>
</protein>
<gene>
    <name evidence="1" type="ORF">PITC_011830</name>
</gene>
<evidence type="ECO:0000313" key="1">
    <source>
        <dbReference type="EMBL" id="KGO76026.1"/>
    </source>
</evidence>